<comment type="caution">
    <text evidence="2">The sequence shown here is derived from an EMBL/GenBank/DDBJ whole genome shotgun (WGS) entry which is preliminary data.</text>
</comment>
<evidence type="ECO:0000313" key="2">
    <source>
        <dbReference type="EMBL" id="GMN57383.1"/>
    </source>
</evidence>
<gene>
    <name evidence="2" type="ORF">TIFTF001_026478</name>
</gene>
<evidence type="ECO:0000313" key="3">
    <source>
        <dbReference type="Proteomes" id="UP001187192"/>
    </source>
</evidence>
<sequence length="222" mass="25002">MDDVKILHHPIESRWPPPPTSTFLCRRRRDPQPPRKKERAISSLRRSKDLVHPPHADASIADTLPNASRPLPKRRPLYRRPTSRALLCNLRSAAKPIRKSRSPSPTCLCPASLPSVFWTKERKKFLTSESPPPRDRRPTPPRAVETPPLQAIETPPLQAIKTHLACSGRAARRDPDDHLLDLNDPSRRDKGISRRAFARPTGDRSLSFFSGSGNELGRAAVR</sequence>
<dbReference type="AlphaFoldDB" id="A0AA88DLD1"/>
<reference evidence="2" key="1">
    <citation type="submission" date="2023-07" db="EMBL/GenBank/DDBJ databases">
        <title>draft genome sequence of fig (Ficus carica).</title>
        <authorList>
            <person name="Takahashi T."/>
            <person name="Nishimura K."/>
        </authorList>
    </citation>
    <scope>NUCLEOTIDE SEQUENCE</scope>
</reference>
<feature type="compositionally biased region" description="Basic and acidic residues" evidence="1">
    <location>
        <begin position="171"/>
        <end position="192"/>
    </location>
</feature>
<accession>A0AA88DLD1</accession>
<feature type="compositionally biased region" description="Basic and acidic residues" evidence="1">
    <location>
        <begin position="46"/>
        <end position="55"/>
    </location>
</feature>
<dbReference type="Proteomes" id="UP001187192">
    <property type="component" value="Unassembled WGS sequence"/>
</dbReference>
<proteinExistence type="predicted"/>
<feature type="compositionally biased region" description="Basic and acidic residues" evidence="1">
    <location>
        <begin position="1"/>
        <end position="12"/>
    </location>
</feature>
<evidence type="ECO:0000256" key="1">
    <source>
        <dbReference type="SAM" id="MobiDB-lite"/>
    </source>
</evidence>
<feature type="region of interest" description="Disordered" evidence="1">
    <location>
        <begin position="1"/>
        <end position="82"/>
    </location>
</feature>
<name>A0AA88DLD1_FICCA</name>
<feature type="region of interest" description="Disordered" evidence="1">
    <location>
        <begin position="124"/>
        <end position="222"/>
    </location>
</feature>
<feature type="compositionally biased region" description="Basic residues" evidence="1">
    <location>
        <begin position="71"/>
        <end position="82"/>
    </location>
</feature>
<keyword evidence="3" id="KW-1185">Reference proteome</keyword>
<dbReference type="EMBL" id="BTGU01000070">
    <property type="protein sequence ID" value="GMN57383.1"/>
    <property type="molecule type" value="Genomic_DNA"/>
</dbReference>
<protein>
    <submittedName>
        <fullName evidence="2">Uncharacterized protein</fullName>
    </submittedName>
</protein>
<organism evidence="2 3">
    <name type="scientific">Ficus carica</name>
    <name type="common">Common fig</name>
    <dbReference type="NCBI Taxonomy" id="3494"/>
    <lineage>
        <taxon>Eukaryota</taxon>
        <taxon>Viridiplantae</taxon>
        <taxon>Streptophyta</taxon>
        <taxon>Embryophyta</taxon>
        <taxon>Tracheophyta</taxon>
        <taxon>Spermatophyta</taxon>
        <taxon>Magnoliopsida</taxon>
        <taxon>eudicotyledons</taxon>
        <taxon>Gunneridae</taxon>
        <taxon>Pentapetalae</taxon>
        <taxon>rosids</taxon>
        <taxon>fabids</taxon>
        <taxon>Rosales</taxon>
        <taxon>Moraceae</taxon>
        <taxon>Ficeae</taxon>
        <taxon>Ficus</taxon>
    </lineage>
</organism>